<feature type="transmembrane region" description="Helical" evidence="1">
    <location>
        <begin position="59"/>
        <end position="77"/>
    </location>
</feature>
<feature type="transmembrane region" description="Helical" evidence="1">
    <location>
        <begin position="186"/>
        <end position="206"/>
    </location>
</feature>
<reference evidence="2 3" key="1">
    <citation type="journal article" date="2019" name="Lett. Appl. Microbiol.">
        <title>A case of 'blown pack' spoilage of vacuum-packaged pork likely associated with Clostridium estertheticum in Canada.</title>
        <authorList>
            <person name="Zhang P."/>
            <person name="Ward P."/>
            <person name="McMullen L.M."/>
            <person name="Yang X."/>
        </authorList>
    </citation>
    <scope>NUCLEOTIDE SEQUENCE [LARGE SCALE GENOMIC DNA]</scope>
    <source>
        <strain evidence="2 3">MA19</strain>
    </source>
</reference>
<feature type="transmembrane region" description="Helical" evidence="1">
    <location>
        <begin position="36"/>
        <end position="53"/>
    </location>
</feature>
<sequence>MINNTYVILMIGLIVVSGILSSFSDFKYGKIYNRQIIILFGFGIFFQLIWLIFFDSHMLVVYLLNLIIGTGLGYFLYYYNIWAAGDAKLYSLFLTLVPVVIYPIKGLNIFPGFVILVVIFALGFLYIALETIYLFLQELFTGRLVDLQKPGFSAKALFEMLPFYLFAYIFAFIYNDLLLRYLADFYKSNMGTLKFLNFAIIFTLLSKNVSKKFFIISSMCGTIYLIIRFVFFSPGKKFVLNISVLAIVTVIVLVRYLAGRYNYKKVGCMELKPGDVVSYGTVVSFLNSRVKGLPLFTTESPHSRISIEEVKSIIRWSKSKYGNDYVYIVRHIPFAPFITVGTFFYVIYKIIVL</sequence>
<evidence type="ECO:0000313" key="3">
    <source>
        <dbReference type="Proteomes" id="UP000342249"/>
    </source>
</evidence>
<dbReference type="Gene3D" id="1.20.120.1220">
    <property type="match status" value="1"/>
</dbReference>
<keyword evidence="1" id="KW-0472">Membrane</keyword>
<evidence type="ECO:0000313" key="2">
    <source>
        <dbReference type="EMBL" id="MPQ61996.1"/>
    </source>
</evidence>
<feature type="transmembrane region" description="Helical" evidence="1">
    <location>
        <begin position="213"/>
        <end position="232"/>
    </location>
</feature>
<dbReference type="RefSeq" id="WP_152751800.1">
    <property type="nucleotide sequence ID" value="NZ_SPSE01000019.1"/>
</dbReference>
<dbReference type="EMBL" id="SPSF01000017">
    <property type="protein sequence ID" value="MPQ61996.1"/>
    <property type="molecule type" value="Genomic_DNA"/>
</dbReference>
<feature type="transmembrane region" description="Helical" evidence="1">
    <location>
        <begin position="156"/>
        <end position="174"/>
    </location>
</feature>
<name>A0A5N7IZS9_9CLOT</name>
<organism evidence="2 3">
    <name type="scientific">Clostridium estertheticum</name>
    <dbReference type="NCBI Taxonomy" id="238834"/>
    <lineage>
        <taxon>Bacteria</taxon>
        <taxon>Bacillati</taxon>
        <taxon>Bacillota</taxon>
        <taxon>Clostridia</taxon>
        <taxon>Eubacteriales</taxon>
        <taxon>Clostridiaceae</taxon>
        <taxon>Clostridium</taxon>
    </lineage>
</organism>
<feature type="transmembrane region" description="Helical" evidence="1">
    <location>
        <begin position="6"/>
        <end position="24"/>
    </location>
</feature>
<evidence type="ECO:0000256" key="1">
    <source>
        <dbReference type="SAM" id="Phobius"/>
    </source>
</evidence>
<proteinExistence type="predicted"/>
<evidence type="ECO:0008006" key="4">
    <source>
        <dbReference type="Google" id="ProtNLM"/>
    </source>
</evidence>
<dbReference type="AlphaFoldDB" id="A0A5N7IZS9"/>
<feature type="transmembrane region" description="Helical" evidence="1">
    <location>
        <begin position="325"/>
        <end position="348"/>
    </location>
</feature>
<protein>
    <recommendedName>
        <fullName evidence="4">Prepilin peptidase</fullName>
    </recommendedName>
</protein>
<gene>
    <name evidence="2" type="ORF">E4V82_07710</name>
</gene>
<accession>A0A5N7IZS9</accession>
<feature type="transmembrane region" description="Helical" evidence="1">
    <location>
        <begin position="89"/>
        <end position="107"/>
    </location>
</feature>
<dbReference type="Proteomes" id="UP000342249">
    <property type="component" value="Unassembled WGS sequence"/>
</dbReference>
<keyword evidence="1" id="KW-1133">Transmembrane helix</keyword>
<comment type="caution">
    <text evidence="2">The sequence shown here is derived from an EMBL/GenBank/DDBJ whole genome shotgun (WGS) entry which is preliminary data.</text>
</comment>
<feature type="transmembrane region" description="Helical" evidence="1">
    <location>
        <begin position="113"/>
        <end position="136"/>
    </location>
</feature>
<keyword evidence="1" id="KW-0812">Transmembrane</keyword>
<feature type="transmembrane region" description="Helical" evidence="1">
    <location>
        <begin position="238"/>
        <end position="258"/>
    </location>
</feature>